<dbReference type="PROSITE" id="PS50196">
    <property type="entry name" value="RANBD1"/>
    <property type="match status" value="1"/>
</dbReference>
<dbReference type="Gene3D" id="2.30.29.30">
    <property type="entry name" value="Pleckstrin-homology domain (PH domain)/Phosphotyrosine-binding domain (PTB)"/>
    <property type="match status" value="1"/>
</dbReference>
<keyword evidence="7" id="KW-0811">Translocation</keyword>
<dbReference type="SMART" id="SM00160">
    <property type="entry name" value="RanBD"/>
    <property type="match status" value="1"/>
</dbReference>
<feature type="compositionally biased region" description="Basic and acidic residues" evidence="10">
    <location>
        <begin position="129"/>
        <end position="140"/>
    </location>
</feature>
<evidence type="ECO:0000256" key="2">
    <source>
        <dbReference type="ARBA" id="ARBA00022448"/>
    </source>
</evidence>
<dbReference type="AlphaFoldDB" id="A0AAV9EGI5"/>
<dbReference type="CDD" id="cd13169">
    <property type="entry name" value="RanBD_NUP50_plant"/>
    <property type="match status" value="1"/>
</dbReference>
<dbReference type="InterPro" id="IPR015007">
    <property type="entry name" value="NUP2/50/61"/>
</dbReference>
<accession>A0AAV9EGI5</accession>
<dbReference type="InterPro" id="IPR045207">
    <property type="entry name" value="RanBD_NUP50_plant"/>
</dbReference>
<keyword evidence="8" id="KW-0906">Nuclear pore complex</keyword>
<keyword evidence="5" id="KW-0653">Protein transport</keyword>
<evidence type="ECO:0000313" key="12">
    <source>
        <dbReference type="EMBL" id="KAK1312785.1"/>
    </source>
</evidence>
<dbReference type="InterPro" id="IPR000156">
    <property type="entry name" value="Ran_bind_dom"/>
</dbReference>
<gene>
    <name evidence="12" type="ORF">QJS10_CPA07g00469</name>
</gene>
<keyword evidence="2" id="KW-0813">Transport</keyword>
<keyword evidence="3" id="KW-0677">Repeat</keyword>
<organism evidence="12 13">
    <name type="scientific">Acorus calamus</name>
    <name type="common">Sweet flag</name>
    <dbReference type="NCBI Taxonomy" id="4465"/>
    <lineage>
        <taxon>Eukaryota</taxon>
        <taxon>Viridiplantae</taxon>
        <taxon>Streptophyta</taxon>
        <taxon>Embryophyta</taxon>
        <taxon>Tracheophyta</taxon>
        <taxon>Spermatophyta</taxon>
        <taxon>Magnoliopsida</taxon>
        <taxon>Liliopsida</taxon>
        <taxon>Acoraceae</taxon>
        <taxon>Acorus</taxon>
    </lineage>
</organism>
<evidence type="ECO:0000256" key="6">
    <source>
        <dbReference type="ARBA" id="ARBA00022990"/>
    </source>
</evidence>
<keyword evidence="13" id="KW-1185">Reference proteome</keyword>
<evidence type="ECO:0000256" key="3">
    <source>
        <dbReference type="ARBA" id="ARBA00022737"/>
    </source>
</evidence>
<evidence type="ECO:0000256" key="8">
    <source>
        <dbReference type="ARBA" id="ARBA00023132"/>
    </source>
</evidence>
<dbReference type="EMBL" id="JAUJYO010000007">
    <property type="protein sequence ID" value="KAK1312785.1"/>
    <property type="molecule type" value="Genomic_DNA"/>
</dbReference>
<evidence type="ECO:0000256" key="1">
    <source>
        <dbReference type="ARBA" id="ARBA00004567"/>
    </source>
</evidence>
<dbReference type="Pfam" id="PF00638">
    <property type="entry name" value="Ran_BP1"/>
    <property type="match status" value="1"/>
</dbReference>
<feature type="compositionally biased region" description="Polar residues" evidence="10">
    <location>
        <begin position="60"/>
        <end position="70"/>
    </location>
</feature>
<feature type="region of interest" description="Disordered" evidence="10">
    <location>
        <begin position="363"/>
        <end position="384"/>
    </location>
</feature>
<evidence type="ECO:0000256" key="9">
    <source>
        <dbReference type="ARBA" id="ARBA00023242"/>
    </source>
</evidence>
<keyword evidence="6" id="KW-0007">Acetylation</keyword>
<evidence type="ECO:0000313" key="13">
    <source>
        <dbReference type="Proteomes" id="UP001180020"/>
    </source>
</evidence>
<dbReference type="Pfam" id="PF08911">
    <property type="entry name" value="NUP50"/>
    <property type="match status" value="1"/>
</dbReference>
<feature type="region of interest" description="Disordered" evidence="10">
    <location>
        <begin position="1"/>
        <end position="34"/>
    </location>
</feature>
<feature type="compositionally biased region" description="Polar residues" evidence="10">
    <location>
        <begin position="371"/>
        <end position="384"/>
    </location>
</feature>
<dbReference type="InterPro" id="IPR045255">
    <property type="entry name" value="RanBP1-like"/>
</dbReference>
<protein>
    <recommendedName>
        <fullName evidence="11">RanBD1 domain-containing protein</fullName>
    </recommendedName>
</protein>
<dbReference type="GO" id="GO:0005643">
    <property type="term" value="C:nuclear pore"/>
    <property type="evidence" value="ECO:0007669"/>
    <property type="project" value="UniProtKB-SubCell"/>
</dbReference>
<dbReference type="PANTHER" id="PTHR23138:SF142">
    <property type="entry name" value="RAN-BINDING PROTEIN 3B-RELATED"/>
    <property type="match status" value="1"/>
</dbReference>
<keyword evidence="4" id="KW-0509">mRNA transport</keyword>
<feature type="compositionally biased region" description="Basic and acidic residues" evidence="10">
    <location>
        <begin position="96"/>
        <end position="120"/>
    </location>
</feature>
<feature type="region of interest" description="Disordered" evidence="10">
    <location>
        <begin position="55"/>
        <end position="145"/>
    </location>
</feature>
<reference evidence="12" key="1">
    <citation type="journal article" date="2023" name="Nat. Commun.">
        <title>Diploid and tetraploid genomes of Acorus and the evolution of monocots.</title>
        <authorList>
            <person name="Ma L."/>
            <person name="Liu K.W."/>
            <person name="Li Z."/>
            <person name="Hsiao Y.Y."/>
            <person name="Qi Y."/>
            <person name="Fu T."/>
            <person name="Tang G.D."/>
            <person name="Zhang D."/>
            <person name="Sun W.H."/>
            <person name="Liu D.K."/>
            <person name="Li Y."/>
            <person name="Chen G.Z."/>
            <person name="Liu X.D."/>
            <person name="Liao X.Y."/>
            <person name="Jiang Y.T."/>
            <person name="Yu X."/>
            <person name="Hao Y."/>
            <person name="Huang J."/>
            <person name="Zhao X.W."/>
            <person name="Ke S."/>
            <person name="Chen Y.Y."/>
            <person name="Wu W.L."/>
            <person name="Hsu J.L."/>
            <person name="Lin Y.F."/>
            <person name="Huang M.D."/>
            <person name="Li C.Y."/>
            <person name="Huang L."/>
            <person name="Wang Z.W."/>
            <person name="Zhao X."/>
            <person name="Zhong W.Y."/>
            <person name="Peng D.H."/>
            <person name="Ahmad S."/>
            <person name="Lan S."/>
            <person name="Zhang J.S."/>
            <person name="Tsai W.C."/>
            <person name="Van de Peer Y."/>
            <person name="Liu Z.J."/>
        </authorList>
    </citation>
    <scope>NUCLEOTIDE SEQUENCE</scope>
    <source>
        <strain evidence="12">CP</strain>
    </source>
</reference>
<comment type="subcellular location">
    <subcellularLocation>
        <location evidence="1">Nucleus</location>
        <location evidence="1">Nuclear pore complex</location>
    </subcellularLocation>
</comment>
<dbReference type="SUPFAM" id="SSF50729">
    <property type="entry name" value="PH domain-like"/>
    <property type="match status" value="1"/>
</dbReference>
<feature type="domain" description="RanBD1" evidence="11">
    <location>
        <begin position="241"/>
        <end position="358"/>
    </location>
</feature>
<name>A0AAV9EGI5_ACOCL</name>
<evidence type="ECO:0000259" key="11">
    <source>
        <dbReference type="PROSITE" id="PS50196"/>
    </source>
</evidence>
<evidence type="ECO:0000256" key="4">
    <source>
        <dbReference type="ARBA" id="ARBA00022816"/>
    </source>
</evidence>
<reference evidence="12" key="2">
    <citation type="submission" date="2023-06" db="EMBL/GenBank/DDBJ databases">
        <authorList>
            <person name="Ma L."/>
            <person name="Liu K.-W."/>
            <person name="Li Z."/>
            <person name="Hsiao Y.-Y."/>
            <person name="Qi Y."/>
            <person name="Fu T."/>
            <person name="Tang G."/>
            <person name="Zhang D."/>
            <person name="Sun W.-H."/>
            <person name="Liu D.-K."/>
            <person name="Li Y."/>
            <person name="Chen G.-Z."/>
            <person name="Liu X.-D."/>
            <person name="Liao X.-Y."/>
            <person name="Jiang Y.-T."/>
            <person name="Yu X."/>
            <person name="Hao Y."/>
            <person name="Huang J."/>
            <person name="Zhao X.-W."/>
            <person name="Ke S."/>
            <person name="Chen Y.-Y."/>
            <person name="Wu W.-L."/>
            <person name="Hsu J.-L."/>
            <person name="Lin Y.-F."/>
            <person name="Huang M.-D."/>
            <person name="Li C.-Y."/>
            <person name="Huang L."/>
            <person name="Wang Z.-W."/>
            <person name="Zhao X."/>
            <person name="Zhong W.-Y."/>
            <person name="Peng D.-H."/>
            <person name="Ahmad S."/>
            <person name="Lan S."/>
            <person name="Zhang J.-S."/>
            <person name="Tsai W.-C."/>
            <person name="Van De Peer Y."/>
            <person name="Liu Z.-J."/>
        </authorList>
    </citation>
    <scope>NUCLEOTIDE SEQUENCE</scope>
    <source>
        <strain evidence="12">CP</strain>
        <tissue evidence="12">Leaves</tissue>
    </source>
</reference>
<comment type="caution">
    <text evidence="12">The sequence shown here is derived from an EMBL/GenBank/DDBJ whole genome shotgun (WGS) entry which is preliminary data.</text>
</comment>
<evidence type="ECO:0000256" key="7">
    <source>
        <dbReference type="ARBA" id="ARBA00023010"/>
    </source>
</evidence>
<dbReference type="GO" id="GO:0015031">
    <property type="term" value="P:protein transport"/>
    <property type="evidence" value="ECO:0007669"/>
    <property type="project" value="UniProtKB-KW"/>
</dbReference>
<sequence>MGDSECAIPPSKKRVAGRELSRDNPGLDDDDDAPEQEFETFKKASEEVMATRRIVKVRRNQPSSTPSSNPFAAIRLVPPAESDGKTMSSTSLPHPVGDKAVLEEEGDAVKEKIVEGEGTRDGAVLDEPNETKKESSKSEDVNVISSAKTSTAGPFSLFQQLSSGQNAFTGFAGTGFSSSSFSFGMAPKESSPFGVGSGSLFDLKSETKSFPSFGAGNSTNGGSMNLFGTTTSDANKAGGSVIAPLEGPIETGEENEKCVFNADAVLFEFIDGGWKERGKGELKVNVSTLDAGKSRLVMRARGNYRLILNASLYPDMSLTNMDKRGITFACINSAGEGKGELVTFALKFKDSSFVEEFRGVVTSHKGEKTSTLKTPENSPKASDE</sequence>
<dbReference type="GO" id="GO:0051028">
    <property type="term" value="P:mRNA transport"/>
    <property type="evidence" value="ECO:0007669"/>
    <property type="project" value="UniProtKB-KW"/>
</dbReference>
<evidence type="ECO:0000256" key="5">
    <source>
        <dbReference type="ARBA" id="ARBA00022927"/>
    </source>
</evidence>
<evidence type="ECO:0000256" key="10">
    <source>
        <dbReference type="SAM" id="MobiDB-lite"/>
    </source>
</evidence>
<proteinExistence type="predicted"/>
<dbReference type="InterPro" id="IPR011993">
    <property type="entry name" value="PH-like_dom_sf"/>
</dbReference>
<keyword evidence="9" id="KW-0539">Nucleus</keyword>
<dbReference type="PANTHER" id="PTHR23138">
    <property type="entry name" value="RAN BINDING PROTEIN"/>
    <property type="match status" value="1"/>
</dbReference>
<dbReference type="Proteomes" id="UP001180020">
    <property type="component" value="Unassembled WGS sequence"/>
</dbReference>